<proteinExistence type="predicted"/>
<dbReference type="GeneID" id="95580903"/>
<dbReference type="Gene3D" id="3.40.50.720">
    <property type="entry name" value="NAD(P)-binding Rossmann-like Domain"/>
    <property type="match status" value="1"/>
</dbReference>
<keyword evidence="3" id="KW-1185">Reference proteome</keyword>
<evidence type="ECO:0000313" key="3">
    <source>
        <dbReference type="Proteomes" id="UP000288028"/>
    </source>
</evidence>
<comment type="caution">
    <text evidence="2">The sequence shown here is derived from an EMBL/GenBank/DDBJ whole genome shotgun (WGS) entry which is preliminary data.</text>
</comment>
<sequence>MKIAVIGANGKSGQLIVDELINRKIDTTAVVRQTNKTKAEKVIQKDIFDLTKEDLNGFDVVIDAFGVWEEDKLSQHVTTLQHLADKLSGEKTRLLVVGGAGSLYMDSDHDKQLMDTEGFPDMFKPLASNMKQGLDDIRKRKDVLWTYVSPAADFQAEGVRTGEYLLGGEEFTLNQSGVSQISYADYAIAMVDEALNGNHIQKRISVNSK</sequence>
<protein>
    <submittedName>
        <fullName evidence="2">NADH-flavin reductase</fullName>
    </submittedName>
</protein>
<evidence type="ECO:0000313" key="2">
    <source>
        <dbReference type="EMBL" id="RSU11646.1"/>
    </source>
</evidence>
<organism evidence="2 3">
    <name type="scientific">Vagococcus carniphilus</name>
    <dbReference type="NCBI Taxonomy" id="218144"/>
    <lineage>
        <taxon>Bacteria</taxon>
        <taxon>Bacillati</taxon>
        <taxon>Bacillota</taxon>
        <taxon>Bacilli</taxon>
        <taxon>Lactobacillales</taxon>
        <taxon>Enterococcaceae</taxon>
        <taxon>Vagococcus</taxon>
    </lineage>
</organism>
<dbReference type="EMBL" id="NGKB01000013">
    <property type="protein sequence ID" value="RSU11646.1"/>
    <property type="molecule type" value="Genomic_DNA"/>
</dbReference>
<dbReference type="InterPro" id="IPR051606">
    <property type="entry name" value="Polyketide_Oxido-like"/>
</dbReference>
<evidence type="ECO:0000259" key="1">
    <source>
        <dbReference type="Pfam" id="PF13460"/>
    </source>
</evidence>
<dbReference type="InterPro" id="IPR016040">
    <property type="entry name" value="NAD(P)-bd_dom"/>
</dbReference>
<dbReference type="CDD" id="cd05244">
    <property type="entry name" value="BVR-B_like_SDR_a"/>
    <property type="match status" value="1"/>
</dbReference>
<dbReference type="InterPro" id="IPR036291">
    <property type="entry name" value="NAD(P)-bd_dom_sf"/>
</dbReference>
<dbReference type="GO" id="GO:0016646">
    <property type="term" value="F:oxidoreductase activity, acting on the CH-NH group of donors, NAD or NADP as acceptor"/>
    <property type="evidence" value="ECO:0007669"/>
    <property type="project" value="TreeGrafter"/>
</dbReference>
<accession>A0A430AUB7</accession>
<dbReference type="PANTHER" id="PTHR43355">
    <property type="entry name" value="FLAVIN REDUCTASE (NADPH)"/>
    <property type="match status" value="1"/>
</dbReference>
<dbReference type="RefSeq" id="WP_126795531.1">
    <property type="nucleotide sequence ID" value="NZ_CP060720.1"/>
</dbReference>
<dbReference type="SUPFAM" id="SSF51735">
    <property type="entry name" value="NAD(P)-binding Rossmann-fold domains"/>
    <property type="match status" value="1"/>
</dbReference>
<dbReference type="Pfam" id="PF13460">
    <property type="entry name" value="NAD_binding_10"/>
    <property type="match status" value="1"/>
</dbReference>
<dbReference type="AlphaFoldDB" id="A0A430AUB7"/>
<name>A0A430AUB7_9ENTE</name>
<dbReference type="Proteomes" id="UP000288028">
    <property type="component" value="Unassembled WGS sequence"/>
</dbReference>
<reference evidence="2 3" key="1">
    <citation type="submission" date="2017-05" db="EMBL/GenBank/DDBJ databases">
        <title>Vagococcus spp. assemblies.</title>
        <authorList>
            <person name="Gulvik C.A."/>
        </authorList>
    </citation>
    <scope>NUCLEOTIDE SEQUENCE [LARGE SCALE GENOMIC DNA]</scope>
    <source>
        <strain evidence="2 3">SS1714</strain>
    </source>
</reference>
<dbReference type="PANTHER" id="PTHR43355:SF2">
    <property type="entry name" value="FLAVIN REDUCTASE (NADPH)"/>
    <property type="match status" value="1"/>
</dbReference>
<dbReference type="OrthoDB" id="9785372at2"/>
<feature type="domain" description="NAD(P)-binding" evidence="1">
    <location>
        <begin position="7"/>
        <end position="193"/>
    </location>
</feature>
<gene>
    <name evidence="2" type="ORF">CBF28_11830</name>
</gene>